<comment type="caution">
    <text evidence="2">The sequence shown here is derived from an EMBL/GenBank/DDBJ whole genome shotgun (WGS) entry which is preliminary data.</text>
</comment>
<dbReference type="Pfam" id="PF00646">
    <property type="entry name" value="F-box"/>
    <property type="match status" value="1"/>
</dbReference>
<dbReference type="SMART" id="SM00579">
    <property type="entry name" value="FBD"/>
    <property type="match status" value="1"/>
</dbReference>
<sequence length="430" mass="49724">MSRINGLPDDLLVKILSYLPTKVAVSTSILSKQWQFLWMWLPKLEYRPKYVSEPALKGFIDKNLPLHRAHVIESLRLTISDEHIESEDIKRWIEIAVSRHVRELEISYEPAYENIFPSSFYTCESLEILKLKDVTLMDVPPSTACLPSLKTLELDSVSYERDESLQRLLSICPVLEELSVHFGGEDDLVEFSIIVPSLQRLSLFIDDDYLDLDRYVIDTPCLKYFKLEDWNDSRTYCEIKNMPTLEEAFVDVFFSRLESVVESITSVKRLTICSEQEEEEDVYGGGFVFNELEHLKLCLCKKKSSNVLAQFLKDSPNLRVLEISPMEDHGDDVLNGMVSWNEPSCVPECLLSSLETFKWSQYFARRQGREIAVYMLKNACHLEEAIFLADTREFGVPKFKMVKELTLYSRASSTCELVFVEGHHVVSRHK</sequence>
<dbReference type="SUPFAM" id="SSF52047">
    <property type="entry name" value="RNI-like"/>
    <property type="match status" value="1"/>
</dbReference>
<gene>
    <name evidence="2" type="ORF">MERR_LOCUS42805</name>
</gene>
<dbReference type="Proteomes" id="UP000467841">
    <property type="component" value="Unassembled WGS sequence"/>
</dbReference>
<evidence type="ECO:0000313" key="2">
    <source>
        <dbReference type="EMBL" id="CAA7055569.1"/>
    </source>
</evidence>
<evidence type="ECO:0000259" key="1">
    <source>
        <dbReference type="PROSITE" id="PS50181"/>
    </source>
</evidence>
<dbReference type="OrthoDB" id="1083020at2759"/>
<dbReference type="InterPro" id="IPR055357">
    <property type="entry name" value="LRR_At1g61320_AtMIF1"/>
</dbReference>
<name>A0A6D2L2P6_9BRAS</name>
<dbReference type="InterPro" id="IPR050232">
    <property type="entry name" value="FBL13/AtMIF1-like"/>
</dbReference>
<dbReference type="Gene3D" id="1.20.1280.50">
    <property type="match status" value="1"/>
</dbReference>
<organism evidence="2 3">
    <name type="scientific">Microthlaspi erraticum</name>
    <dbReference type="NCBI Taxonomy" id="1685480"/>
    <lineage>
        <taxon>Eukaryota</taxon>
        <taxon>Viridiplantae</taxon>
        <taxon>Streptophyta</taxon>
        <taxon>Embryophyta</taxon>
        <taxon>Tracheophyta</taxon>
        <taxon>Spermatophyta</taxon>
        <taxon>Magnoliopsida</taxon>
        <taxon>eudicotyledons</taxon>
        <taxon>Gunneridae</taxon>
        <taxon>Pentapetalae</taxon>
        <taxon>rosids</taxon>
        <taxon>malvids</taxon>
        <taxon>Brassicales</taxon>
        <taxon>Brassicaceae</taxon>
        <taxon>Coluteocarpeae</taxon>
        <taxon>Microthlaspi</taxon>
    </lineage>
</organism>
<feature type="domain" description="F-box" evidence="1">
    <location>
        <begin position="1"/>
        <end position="37"/>
    </location>
</feature>
<dbReference type="EMBL" id="CACVBM020001607">
    <property type="protein sequence ID" value="CAA7055569.1"/>
    <property type="molecule type" value="Genomic_DNA"/>
</dbReference>
<dbReference type="Pfam" id="PF23622">
    <property type="entry name" value="LRR_At1g61320_AtMIF1"/>
    <property type="match status" value="1"/>
</dbReference>
<dbReference type="PANTHER" id="PTHR31900">
    <property type="entry name" value="F-BOX/RNI SUPERFAMILY PROTEIN-RELATED"/>
    <property type="match status" value="1"/>
</dbReference>
<dbReference type="InterPro" id="IPR053781">
    <property type="entry name" value="F-box_AtFBL13-like"/>
</dbReference>
<dbReference type="PANTHER" id="PTHR31900:SF28">
    <property type="entry name" value="FBD DOMAIN-CONTAINING PROTEIN"/>
    <property type="match status" value="1"/>
</dbReference>
<dbReference type="InterPro" id="IPR032675">
    <property type="entry name" value="LRR_dom_sf"/>
</dbReference>
<dbReference type="InterPro" id="IPR001810">
    <property type="entry name" value="F-box_dom"/>
</dbReference>
<protein>
    <recommendedName>
        <fullName evidence="1">F-box domain-containing protein</fullName>
    </recommendedName>
</protein>
<dbReference type="Gene3D" id="3.80.10.10">
    <property type="entry name" value="Ribonuclease Inhibitor"/>
    <property type="match status" value="1"/>
</dbReference>
<dbReference type="InterPro" id="IPR036047">
    <property type="entry name" value="F-box-like_dom_sf"/>
</dbReference>
<dbReference type="SMART" id="SM00256">
    <property type="entry name" value="FBOX"/>
    <property type="match status" value="1"/>
</dbReference>
<dbReference type="AlphaFoldDB" id="A0A6D2L2P6"/>
<evidence type="ECO:0000313" key="3">
    <source>
        <dbReference type="Proteomes" id="UP000467841"/>
    </source>
</evidence>
<dbReference type="SUPFAM" id="SSF81383">
    <property type="entry name" value="F-box domain"/>
    <property type="match status" value="1"/>
</dbReference>
<accession>A0A6D2L2P6</accession>
<reference evidence="2" key="1">
    <citation type="submission" date="2020-01" db="EMBL/GenBank/DDBJ databases">
        <authorList>
            <person name="Mishra B."/>
        </authorList>
    </citation>
    <scope>NUCLEOTIDE SEQUENCE [LARGE SCALE GENOMIC DNA]</scope>
</reference>
<keyword evidence="3" id="KW-1185">Reference proteome</keyword>
<dbReference type="CDD" id="cd22160">
    <property type="entry name" value="F-box_AtFBL13-like"/>
    <property type="match status" value="1"/>
</dbReference>
<proteinExistence type="predicted"/>
<dbReference type="InterPro" id="IPR006566">
    <property type="entry name" value="FBD"/>
</dbReference>
<dbReference type="PROSITE" id="PS50181">
    <property type="entry name" value="FBOX"/>
    <property type="match status" value="1"/>
</dbReference>